<protein>
    <submittedName>
        <fullName evidence="2">Uncharacterized protein</fullName>
    </submittedName>
</protein>
<evidence type="ECO:0000313" key="2">
    <source>
        <dbReference type="WBParaSite" id="ES5_v2.g24839.t1"/>
    </source>
</evidence>
<dbReference type="WBParaSite" id="ES5_v2.g24839.t1">
    <property type="protein sequence ID" value="ES5_v2.g24839.t1"/>
    <property type="gene ID" value="ES5_v2.g24839"/>
</dbReference>
<reference evidence="2" key="1">
    <citation type="submission" date="2022-11" db="UniProtKB">
        <authorList>
            <consortium name="WormBaseParasite"/>
        </authorList>
    </citation>
    <scope>IDENTIFICATION</scope>
</reference>
<organism evidence="1 2">
    <name type="scientific">Panagrolaimus sp. ES5</name>
    <dbReference type="NCBI Taxonomy" id="591445"/>
    <lineage>
        <taxon>Eukaryota</taxon>
        <taxon>Metazoa</taxon>
        <taxon>Ecdysozoa</taxon>
        <taxon>Nematoda</taxon>
        <taxon>Chromadorea</taxon>
        <taxon>Rhabditida</taxon>
        <taxon>Tylenchina</taxon>
        <taxon>Panagrolaimomorpha</taxon>
        <taxon>Panagrolaimoidea</taxon>
        <taxon>Panagrolaimidae</taxon>
        <taxon>Panagrolaimus</taxon>
    </lineage>
</organism>
<dbReference type="Proteomes" id="UP000887579">
    <property type="component" value="Unplaced"/>
</dbReference>
<sequence>RIQALSDETKQTIFAHLPSTQSVFNCDGAYNTPFNNLLNNFPVLLKAQEPSDDHKATVNNALVQAFDYAHKNADEYFDFVFGWLKGLPIDENVSNNQETIRAYNSGASFLCWKKLIF</sequence>
<evidence type="ECO:0000313" key="1">
    <source>
        <dbReference type="Proteomes" id="UP000887579"/>
    </source>
</evidence>
<accession>A0AC34G5K3</accession>
<name>A0AC34G5K3_9BILA</name>
<proteinExistence type="predicted"/>